<name>A0A916YHY8_9MICO</name>
<protein>
    <submittedName>
        <fullName evidence="2">ABC transporter permease</fullName>
    </submittedName>
</protein>
<dbReference type="GO" id="GO:0140359">
    <property type="term" value="F:ABC-type transporter activity"/>
    <property type="evidence" value="ECO:0007669"/>
    <property type="project" value="InterPro"/>
</dbReference>
<evidence type="ECO:0000313" key="3">
    <source>
        <dbReference type="Proteomes" id="UP000633205"/>
    </source>
</evidence>
<accession>A0A916YHY8</accession>
<reference evidence="2" key="2">
    <citation type="submission" date="2020-09" db="EMBL/GenBank/DDBJ databases">
        <authorList>
            <person name="Sun Q."/>
            <person name="Zhou Y."/>
        </authorList>
    </citation>
    <scope>NUCLEOTIDE SEQUENCE</scope>
    <source>
        <strain evidence="2">CGMCC 1.15152</strain>
    </source>
</reference>
<keyword evidence="1" id="KW-0812">Transmembrane</keyword>
<feature type="transmembrane region" description="Helical" evidence="1">
    <location>
        <begin position="121"/>
        <end position="152"/>
    </location>
</feature>
<sequence>MSTTKASAFAASRHDLSFGGIVRSELAKLFSVPSTFWVYALLVVLTLGVTTQMSFSANFTWLEGGLTQPGMQAAGVNAIVLSTDLSVLPVSVLGVLVVAGEYSTGMIRSTFTAVPRRIPALLVKFLVLAAVTLMVSALAVAIAIPISVSALASNGIDVRLDDPDYWRGMTGSVGYLVSIALIAFGIGAIARNVVGGITMALGVVLVIPVGLGLVSGASETLIWLKNLSLLLPFNLGRTVSMHPGYADFASPGLPLQHPEGEWILEPWQGALGLVAWVVVLLTTAVVLVKRRDA</sequence>
<keyword evidence="1" id="KW-1133">Transmembrane helix</keyword>
<feature type="transmembrane region" description="Helical" evidence="1">
    <location>
        <begin position="172"/>
        <end position="190"/>
    </location>
</feature>
<dbReference type="EMBL" id="BMHO01000003">
    <property type="protein sequence ID" value="GGD46404.1"/>
    <property type="molecule type" value="Genomic_DNA"/>
</dbReference>
<feature type="transmembrane region" description="Helical" evidence="1">
    <location>
        <begin position="75"/>
        <end position="100"/>
    </location>
</feature>
<reference evidence="2" key="1">
    <citation type="journal article" date="2014" name="Int. J. Syst. Evol. Microbiol.">
        <title>Complete genome sequence of Corynebacterium casei LMG S-19264T (=DSM 44701T), isolated from a smear-ripened cheese.</title>
        <authorList>
            <consortium name="US DOE Joint Genome Institute (JGI-PGF)"/>
            <person name="Walter F."/>
            <person name="Albersmeier A."/>
            <person name="Kalinowski J."/>
            <person name="Ruckert C."/>
        </authorList>
    </citation>
    <scope>NUCLEOTIDE SEQUENCE</scope>
    <source>
        <strain evidence="2">CGMCC 1.15152</strain>
    </source>
</reference>
<dbReference type="RefSeq" id="WP_188713187.1">
    <property type="nucleotide sequence ID" value="NZ_BMHO01000003.1"/>
</dbReference>
<organism evidence="2 3">
    <name type="scientific">Microbacterium faecale</name>
    <dbReference type="NCBI Taxonomy" id="1804630"/>
    <lineage>
        <taxon>Bacteria</taxon>
        <taxon>Bacillati</taxon>
        <taxon>Actinomycetota</taxon>
        <taxon>Actinomycetes</taxon>
        <taxon>Micrococcales</taxon>
        <taxon>Microbacteriaceae</taxon>
        <taxon>Microbacterium</taxon>
    </lineage>
</organism>
<comment type="caution">
    <text evidence="2">The sequence shown here is derived from an EMBL/GenBank/DDBJ whole genome shotgun (WGS) entry which is preliminary data.</text>
</comment>
<evidence type="ECO:0000256" key="1">
    <source>
        <dbReference type="SAM" id="Phobius"/>
    </source>
</evidence>
<dbReference type="GO" id="GO:0005886">
    <property type="term" value="C:plasma membrane"/>
    <property type="evidence" value="ECO:0007669"/>
    <property type="project" value="UniProtKB-SubCell"/>
</dbReference>
<evidence type="ECO:0000313" key="2">
    <source>
        <dbReference type="EMBL" id="GGD46404.1"/>
    </source>
</evidence>
<gene>
    <name evidence="2" type="ORF">GCM10010915_29610</name>
</gene>
<keyword evidence="3" id="KW-1185">Reference proteome</keyword>
<feature type="transmembrane region" description="Helical" evidence="1">
    <location>
        <begin position="267"/>
        <end position="288"/>
    </location>
</feature>
<proteinExistence type="predicted"/>
<keyword evidence="1" id="KW-0472">Membrane</keyword>
<dbReference type="Proteomes" id="UP000633205">
    <property type="component" value="Unassembled WGS sequence"/>
</dbReference>
<feature type="transmembrane region" description="Helical" evidence="1">
    <location>
        <begin position="197"/>
        <end position="224"/>
    </location>
</feature>
<feature type="transmembrane region" description="Helical" evidence="1">
    <location>
        <begin position="36"/>
        <end position="55"/>
    </location>
</feature>
<dbReference type="AlphaFoldDB" id="A0A916YHY8"/>